<accession>A0ABY8UWE4</accession>
<keyword evidence="2" id="KW-0178">Competence</keyword>
<dbReference type="RefSeq" id="WP_231417794.1">
    <property type="nucleotide sequence ID" value="NZ_CP126446.1"/>
</dbReference>
<reference evidence="4 5" key="1">
    <citation type="submission" date="2023-05" db="EMBL/GenBank/DDBJ databases">
        <title>Comparative genomics reveals the evidence of polycyclic aromatic hydrocarbons degradation in moderately halophilic genus Pontibacillus.</title>
        <authorList>
            <person name="Yang H."/>
            <person name="Qian Z."/>
        </authorList>
    </citation>
    <scope>NUCLEOTIDE SEQUENCE [LARGE SCALE GENOMIC DNA]</scope>
    <source>
        <strain evidence="5">HN14</strain>
    </source>
</reference>
<proteinExistence type="predicted"/>
<keyword evidence="3" id="KW-0472">Membrane</keyword>
<keyword evidence="5" id="KW-1185">Reference proteome</keyword>
<dbReference type="EMBL" id="CP126446">
    <property type="protein sequence ID" value="WIF97822.1"/>
    <property type="molecule type" value="Genomic_DNA"/>
</dbReference>
<dbReference type="Proteomes" id="UP001236652">
    <property type="component" value="Chromosome"/>
</dbReference>
<evidence type="ECO:0000256" key="1">
    <source>
        <dbReference type="ARBA" id="ARBA00004241"/>
    </source>
</evidence>
<dbReference type="NCBIfam" id="TIGR02532">
    <property type="entry name" value="IV_pilin_GFxxxE"/>
    <property type="match status" value="1"/>
</dbReference>
<evidence type="ECO:0000256" key="3">
    <source>
        <dbReference type="SAM" id="Phobius"/>
    </source>
</evidence>
<organism evidence="4 5">
    <name type="scientific">Pontibacillus chungwhensis</name>
    <dbReference type="NCBI Taxonomy" id="265426"/>
    <lineage>
        <taxon>Bacteria</taxon>
        <taxon>Bacillati</taxon>
        <taxon>Bacillota</taxon>
        <taxon>Bacilli</taxon>
        <taxon>Bacillales</taxon>
        <taxon>Bacillaceae</taxon>
        <taxon>Pontibacillus</taxon>
    </lineage>
</organism>
<comment type="subcellular location">
    <subcellularLocation>
        <location evidence="1">Cell surface</location>
    </subcellularLocation>
</comment>
<gene>
    <name evidence="4" type="ORF">QNI29_19175</name>
</gene>
<name>A0ABY8UWE4_9BACI</name>
<evidence type="ECO:0000313" key="5">
    <source>
        <dbReference type="Proteomes" id="UP001236652"/>
    </source>
</evidence>
<keyword evidence="3" id="KW-0812">Transmembrane</keyword>
<keyword evidence="3" id="KW-1133">Transmembrane helix</keyword>
<feature type="transmembrane region" description="Helical" evidence="3">
    <location>
        <begin position="20"/>
        <end position="45"/>
    </location>
</feature>
<dbReference type="InterPro" id="IPR045584">
    <property type="entry name" value="Pilin-like"/>
</dbReference>
<evidence type="ECO:0000313" key="4">
    <source>
        <dbReference type="EMBL" id="WIF97822.1"/>
    </source>
</evidence>
<evidence type="ECO:0000256" key="2">
    <source>
        <dbReference type="ARBA" id="ARBA00023287"/>
    </source>
</evidence>
<dbReference type="PROSITE" id="PS00409">
    <property type="entry name" value="PROKAR_NTER_METHYL"/>
    <property type="match status" value="1"/>
</dbReference>
<protein>
    <submittedName>
        <fullName evidence="4">Type II secretion system protein</fullName>
    </submittedName>
</protein>
<dbReference type="Gene3D" id="3.30.700.10">
    <property type="entry name" value="Glycoprotein, Type 4 Pilin"/>
    <property type="match status" value="1"/>
</dbReference>
<dbReference type="InterPro" id="IPR012902">
    <property type="entry name" value="N_methyl_site"/>
</dbReference>
<sequence>MKYRFIFIHKIKYGNQGFTLVELLAVITILGFLSAIAVVSVRGIIDRSEAAACQSNRNHLEREYHRHLIMEELDHSDELFVMYQDGYGEICLVGGEVGSFS</sequence>
<dbReference type="SUPFAM" id="SSF54523">
    <property type="entry name" value="Pili subunits"/>
    <property type="match status" value="1"/>
</dbReference>
<dbReference type="Pfam" id="PF07963">
    <property type="entry name" value="N_methyl"/>
    <property type="match status" value="1"/>
</dbReference>